<dbReference type="Pfam" id="PF13426">
    <property type="entry name" value="PAS_9"/>
    <property type="match status" value="2"/>
</dbReference>
<keyword evidence="18" id="KW-0418">Kinase</keyword>
<feature type="transmembrane region" description="Helical" evidence="13">
    <location>
        <begin position="126"/>
        <end position="145"/>
    </location>
</feature>
<proteinExistence type="predicted"/>
<dbReference type="InterPro" id="IPR003594">
    <property type="entry name" value="HATPase_dom"/>
</dbReference>
<dbReference type="SMART" id="SM00387">
    <property type="entry name" value="HATPase_c"/>
    <property type="match status" value="1"/>
</dbReference>
<dbReference type="InterPro" id="IPR003661">
    <property type="entry name" value="HisK_dim/P_dom"/>
</dbReference>
<evidence type="ECO:0000256" key="12">
    <source>
        <dbReference type="PROSITE-ProRule" id="PRU00169"/>
    </source>
</evidence>
<gene>
    <name evidence="18" type="ordered locus">Solca_4476</name>
</gene>
<comment type="catalytic activity">
    <reaction evidence="1">
        <text>ATP + protein L-histidine = ADP + protein N-phospho-L-histidine.</text>
        <dbReference type="EC" id="2.7.13.3"/>
    </reaction>
</comment>
<dbReference type="SMART" id="SM00086">
    <property type="entry name" value="PAC"/>
    <property type="match status" value="2"/>
</dbReference>
<evidence type="ECO:0000256" key="13">
    <source>
        <dbReference type="SAM" id="Phobius"/>
    </source>
</evidence>
<dbReference type="SMART" id="SM00091">
    <property type="entry name" value="PAS"/>
    <property type="match status" value="3"/>
</dbReference>
<dbReference type="OrthoDB" id="9811889at2"/>
<dbReference type="PRINTS" id="PR00344">
    <property type="entry name" value="BCTRLSENSOR"/>
</dbReference>
<dbReference type="GO" id="GO:0005886">
    <property type="term" value="C:plasma membrane"/>
    <property type="evidence" value="ECO:0007669"/>
    <property type="project" value="UniProtKB-SubCell"/>
</dbReference>
<protein>
    <recommendedName>
        <fullName evidence="3">histidine kinase</fullName>
        <ecNumber evidence="3">2.7.13.3</ecNumber>
    </recommendedName>
</protein>
<dbReference type="InterPro" id="IPR036097">
    <property type="entry name" value="HisK_dim/P_sf"/>
</dbReference>
<dbReference type="KEGG" id="scn:Solca_4476"/>
<dbReference type="InterPro" id="IPR036890">
    <property type="entry name" value="HATPase_C_sf"/>
</dbReference>
<dbReference type="CDD" id="cd16922">
    <property type="entry name" value="HATPase_EvgS-ArcB-TorS-like"/>
    <property type="match status" value="1"/>
</dbReference>
<accession>H8KND3</accession>
<feature type="transmembrane region" description="Helical" evidence="13">
    <location>
        <begin position="55"/>
        <end position="74"/>
    </location>
</feature>
<dbReference type="InterPro" id="IPR001610">
    <property type="entry name" value="PAC"/>
</dbReference>
<dbReference type="FunFam" id="3.30.565.10:FF:000010">
    <property type="entry name" value="Sensor histidine kinase RcsC"/>
    <property type="match status" value="1"/>
</dbReference>
<dbReference type="Gene3D" id="3.30.565.10">
    <property type="entry name" value="Histidine kinase-like ATPase, C-terminal domain"/>
    <property type="match status" value="1"/>
</dbReference>
<feature type="domain" description="Histidine kinase" evidence="14">
    <location>
        <begin position="834"/>
        <end position="1055"/>
    </location>
</feature>
<comment type="subcellular location">
    <subcellularLocation>
        <location evidence="2">Cell membrane</location>
        <topology evidence="2">Multi-pass membrane protein</topology>
    </subcellularLocation>
</comment>
<evidence type="ECO:0000259" key="16">
    <source>
        <dbReference type="PROSITE" id="PS50112"/>
    </source>
</evidence>
<evidence type="ECO:0000256" key="3">
    <source>
        <dbReference type="ARBA" id="ARBA00012438"/>
    </source>
</evidence>
<dbReference type="STRING" id="929556.Solca_4476"/>
<feature type="domain" description="PAC" evidence="17">
    <location>
        <begin position="372"/>
        <end position="423"/>
    </location>
</feature>
<dbReference type="Pfam" id="PF00512">
    <property type="entry name" value="HisKA"/>
    <property type="match status" value="1"/>
</dbReference>
<feature type="transmembrane region" description="Helical" evidence="13">
    <location>
        <begin position="182"/>
        <end position="208"/>
    </location>
</feature>
<dbReference type="CDD" id="cd00082">
    <property type="entry name" value="HisKA"/>
    <property type="match status" value="1"/>
</dbReference>
<name>H8KND3_SOLCM</name>
<dbReference type="Proteomes" id="UP000007590">
    <property type="component" value="Chromosome"/>
</dbReference>
<dbReference type="InterPro" id="IPR000700">
    <property type="entry name" value="PAS-assoc_C"/>
</dbReference>
<evidence type="ECO:0000256" key="11">
    <source>
        <dbReference type="ARBA" id="ARBA00023136"/>
    </source>
</evidence>
<dbReference type="PANTHER" id="PTHR45339">
    <property type="entry name" value="HYBRID SIGNAL TRANSDUCTION HISTIDINE KINASE J"/>
    <property type="match status" value="1"/>
</dbReference>
<dbReference type="PROSITE" id="PS50112">
    <property type="entry name" value="PAS"/>
    <property type="match status" value="1"/>
</dbReference>
<keyword evidence="11 13" id="KW-0472">Membrane</keyword>
<keyword evidence="6 13" id="KW-0812">Transmembrane</keyword>
<dbReference type="PROSITE" id="PS50109">
    <property type="entry name" value="HIS_KIN"/>
    <property type="match status" value="1"/>
</dbReference>
<dbReference type="GO" id="GO:0005524">
    <property type="term" value="F:ATP binding"/>
    <property type="evidence" value="ECO:0007669"/>
    <property type="project" value="UniProtKB-KW"/>
</dbReference>
<sequence>MEPNIINAKTKFVNFAKLVALASILLPILCIWGWLFDIEILRSVITDYAPMKPSTAIGLISLGAILLILTQPLPHTRTYRLLVTANLLVIAGVCVYIIYQYYNAQPQLNNYLLSKTSTLSGADSSLMSPASLTCLLIFLFSIPMLYYNKYTAAVQTLLSIVIIIGSTRLLGFVFQFNSFLKLLYFAPMALHTSVLITALGLGYLFVYPDRGFVSIISSELQGGKVARRLIPNAVLIPIFLLLLRFASNFYNFLPYGISIIIISTSVIILSVVAIIMAAHQLNHIDSIRNLQEKGLKKSEEFLRISQSIAHLGSWEFHLDTNRSLWSEETYKIFELDPSVIIDTDLLLKRSTPGSKDKLVEASWQAIHTGLPFDIEIEFFTARNRKIITRVSGQPAYRNGKVYKLSGIIQDITETKRLESKLKQKDANLTALLENTDALVWSVDRQYRFITSNHKFREYFEKTHGFVPVKGYDQLAHLNGTVYHEKWRNLYNKALGGIYFSEELAMEFNGQQEYFQYAFTPIIANNEIEGITIYGIETTQQKINEQKIDEMAQLQKAILDNAGYAVIVTDQHYSIKIFNRAAERILGYRADEVLDTKSYEHFCDLSDCEALASKFSAELGFPVPLQDALVVKAKLNMHCEHELNFVRKDGSKFPTQINISALRDNFGNLLGYICFANDITEKKKIEQTIKQNESNLMALIDNIDEPIWSINTNHKLITANNAFRKRLKEIFRVDMSQKRSELNNFTIEDYDFWGTLYQRTFTGERFTQQNEFLADGKKVFYETSFNPIYDENKSVIGAAMFGKNITHIKKFEQELIEAKEKAEHAADIKSQFLSTMSHEIRTPLNAVIGMANLLLEENPLESQLEKLETLRFSSENLLALINDILDYNKIESSVIDFENIPFNLEDLLDHIYNSFLYQSDKKGINLDMEIVDTFHKLVIGDPSRIAQILTNLIGNAIKFTDVGGVTIKVKQLQQEGDYADLYFSITDTGIGIPPDKIDYIFEHFTQASSETTRKFGGTGLGLAITKRLLQLMNSEINVVSEKENGSTFFFTLRLKKYKGQSLSTIANAESIGKPSLDGINILVAEDNSTNRVVIEKFLKKWNAEVAFANNGRKAIEMVQKQDFDIILMDLLMPEMDGYQATPKIRSLDNEKYKTLPIIALSAAALVEVRDRVYNLGMNAYLTKPFDPQDLYLTIVKCLNRTHEFAETQTTHEIMNKELVDFSKILEITEDNPDFLREFLDIAVDSVNELTGNYETFLRRNDLNGIRETNHKHTPLMEMMSLTPFKRGFEEAKAMLISEYRDQQQIEAMIKRVKEFGAKVIAEMKAKRESLGNHLEEENTAKF</sequence>
<evidence type="ECO:0000259" key="14">
    <source>
        <dbReference type="PROSITE" id="PS50109"/>
    </source>
</evidence>
<feature type="transmembrane region" description="Helical" evidence="13">
    <location>
        <begin position="252"/>
        <end position="278"/>
    </location>
</feature>
<feature type="modified residue" description="4-aspartylphosphate" evidence="12">
    <location>
        <position position="1128"/>
    </location>
</feature>
<feature type="domain" description="PAC" evidence="17">
    <location>
        <begin position="760"/>
        <end position="816"/>
    </location>
</feature>
<dbReference type="InterPro" id="IPR011006">
    <property type="entry name" value="CheY-like_superfamily"/>
</dbReference>
<evidence type="ECO:0000256" key="6">
    <source>
        <dbReference type="ARBA" id="ARBA00022692"/>
    </source>
</evidence>
<evidence type="ECO:0000256" key="7">
    <source>
        <dbReference type="ARBA" id="ARBA00022741"/>
    </source>
</evidence>
<dbReference type="SUPFAM" id="SSF55785">
    <property type="entry name" value="PYP-like sensor domain (PAS domain)"/>
    <property type="match status" value="4"/>
</dbReference>
<feature type="transmembrane region" description="Helical" evidence="13">
    <location>
        <begin position="157"/>
        <end position="176"/>
    </location>
</feature>
<evidence type="ECO:0000256" key="4">
    <source>
        <dbReference type="ARBA" id="ARBA00022475"/>
    </source>
</evidence>
<evidence type="ECO:0000313" key="19">
    <source>
        <dbReference type="Proteomes" id="UP000007590"/>
    </source>
</evidence>
<dbReference type="PROSITE" id="PS50110">
    <property type="entry name" value="RESPONSE_REGULATORY"/>
    <property type="match status" value="1"/>
</dbReference>
<dbReference type="InterPro" id="IPR036641">
    <property type="entry name" value="HPT_dom_sf"/>
</dbReference>
<evidence type="ECO:0000256" key="5">
    <source>
        <dbReference type="ARBA" id="ARBA00022553"/>
    </source>
</evidence>
<reference evidence="18" key="1">
    <citation type="submission" date="2012-02" db="EMBL/GenBank/DDBJ databases">
        <title>The complete genome of Solitalea canadensis DSM 3403.</title>
        <authorList>
            <consortium name="US DOE Joint Genome Institute (JGI-PGF)"/>
            <person name="Lucas S."/>
            <person name="Copeland A."/>
            <person name="Lapidus A."/>
            <person name="Glavina del Rio T."/>
            <person name="Dalin E."/>
            <person name="Tice H."/>
            <person name="Bruce D."/>
            <person name="Goodwin L."/>
            <person name="Pitluck S."/>
            <person name="Peters L."/>
            <person name="Ovchinnikova G."/>
            <person name="Lu M."/>
            <person name="Kyrpides N."/>
            <person name="Mavromatis K."/>
            <person name="Ivanova N."/>
            <person name="Brettin T."/>
            <person name="Detter J.C."/>
            <person name="Han C."/>
            <person name="Larimer F."/>
            <person name="Land M."/>
            <person name="Hauser L."/>
            <person name="Markowitz V."/>
            <person name="Cheng J.-F."/>
            <person name="Hugenholtz P."/>
            <person name="Woyke T."/>
            <person name="Wu D."/>
            <person name="Spring S."/>
            <person name="Schroeder M."/>
            <person name="Kopitz M."/>
            <person name="Brambilla E."/>
            <person name="Klenk H.-P."/>
            <person name="Eisen J.A."/>
        </authorList>
    </citation>
    <scope>NUCLEOTIDE SEQUENCE</scope>
    <source>
        <strain evidence="18">DSM 3403</strain>
    </source>
</reference>
<dbReference type="eggNOG" id="COG2205">
    <property type="taxonomic scope" value="Bacteria"/>
</dbReference>
<dbReference type="SUPFAM" id="SSF52172">
    <property type="entry name" value="CheY-like"/>
    <property type="match status" value="1"/>
</dbReference>
<evidence type="ECO:0000256" key="1">
    <source>
        <dbReference type="ARBA" id="ARBA00000085"/>
    </source>
</evidence>
<keyword evidence="10" id="KW-0902">Two-component regulatory system</keyword>
<evidence type="ECO:0000256" key="10">
    <source>
        <dbReference type="ARBA" id="ARBA00023012"/>
    </source>
</evidence>
<dbReference type="InterPro" id="IPR004358">
    <property type="entry name" value="Sig_transdc_His_kin-like_C"/>
</dbReference>
<keyword evidence="9 13" id="KW-1133">Transmembrane helix</keyword>
<evidence type="ECO:0000313" key="18">
    <source>
        <dbReference type="EMBL" id="AFD09466.1"/>
    </source>
</evidence>
<keyword evidence="18" id="KW-0808">Transferase</keyword>
<feature type="transmembrane region" description="Helical" evidence="13">
    <location>
        <begin position="12"/>
        <end position="35"/>
    </location>
</feature>
<feature type="domain" description="PAC" evidence="17">
    <location>
        <begin position="638"/>
        <end position="690"/>
    </location>
</feature>
<dbReference type="InterPro" id="IPR035965">
    <property type="entry name" value="PAS-like_dom_sf"/>
</dbReference>
<dbReference type="SMART" id="SM00448">
    <property type="entry name" value="REC"/>
    <property type="match status" value="1"/>
</dbReference>
<dbReference type="RefSeq" id="WP_014682688.1">
    <property type="nucleotide sequence ID" value="NC_017770.1"/>
</dbReference>
<keyword evidence="5 12" id="KW-0597">Phosphoprotein</keyword>
<evidence type="ECO:0000259" key="15">
    <source>
        <dbReference type="PROSITE" id="PS50110"/>
    </source>
</evidence>
<feature type="transmembrane region" description="Helical" evidence="13">
    <location>
        <begin position="81"/>
        <end position="102"/>
    </location>
</feature>
<evidence type="ECO:0000256" key="2">
    <source>
        <dbReference type="ARBA" id="ARBA00004651"/>
    </source>
</evidence>
<keyword evidence="8" id="KW-0067">ATP-binding</keyword>
<dbReference type="SUPFAM" id="SSF47384">
    <property type="entry name" value="Homodimeric domain of signal transducing histidine kinase"/>
    <property type="match status" value="1"/>
</dbReference>
<dbReference type="SMART" id="SM00388">
    <property type="entry name" value="HisKA"/>
    <property type="match status" value="1"/>
</dbReference>
<keyword evidence="19" id="KW-1185">Reference proteome</keyword>
<dbReference type="eggNOG" id="COG0784">
    <property type="taxonomic scope" value="Bacteria"/>
</dbReference>
<dbReference type="SUPFAM" id="SSF55874">
    <property type="entry name" value="ATPase domain of HSP90 chaperone/DNA topoisomerase II/histidine kinase"/>
    <property type="match status" value="1"/>
</dbReference>
<dbReference type="InterPro" id="IPR005467">
    <property type="entry name" value="His_kinase_dom"/>
</dbReference>
<dbReference type="Pfam" id="PF00072">
    <property type="entry name" value="Response_reg"/>
    <property type="match status" value="1"/>
</dbReference>
<keyword evidence="4" id="KW-1003">Cell membrane</keyword>
<dbReference type="eggNOG" id="COG5000">
    <property type="taxonomic scope" value="Bacteria"/>
</dbReference>
<keyword evidence="7" id="KW-0547">Nucleotide-binding</keyword>
<dbReference type="Gene3D" id="3.30.450.20">
    <property type="entry name" value="PAS domain"/>
    <property type="match status" value="4"/>
</dbReference>
<dbReference type="NCBIfam" id="TIGR00229">
    <property type="entry name" value="sensory_box"/>
    <property type="match status" value="2"/>
</dbReference>
<evidence type="ECO:0000256" key="9">
    <source>
        <dbReference type="ARBA" id="ARBA00022989"/>
    </source>
</evidence>
<dbReference type="SUPFAM" id="SSF47226">
    <property type="entry name" value="Histidine-containing phosphotransfer domain, HPT domain"/>
    <property type="match status" value="1"/>
</dbReference>
<dbReference type="InterPro" id="IPR001789">
    <property type="entry name" value="Sig_transdc_resp-reg_receiver"/>
</dbReference>
<dbReference type="CDD" id="cd00130">
    <property type="entry name" value="PAS"/>
    <property type="match status" value="1"/>
</dbReference>
<dbReference type="EMBL" id="CP003349">
    <property type="protein sequence ID" value="AFD09466.1"/>
    <property type="molecule type" value="Genomic_DNA"/>
</dbReference>
<dbReference type="Pfam" id="PF02518">
    <property type="entry name" value="HATPase_c"/>
    <property type="match status" value="1"/>
</dbReference>
<dbReference type="PROSITE" id="PS50113">
    <property type="entry name" value="PAC"/>
    <property type="match status" value="3"/>
</dbReference>
<feature type="domain" description="PAS" evidence="16">
    <location>
        <begin position="550"/>
        <end position="594"/>
    </location>
</feature>
<dbReference type="Gene3D" id="1.10.287.130">
    <property type="match status" value="1"/>
</dbReference>
<dbReference type="PANTHER" id="PTHR45339:SF1">
    <property type="entry name" value="HYBRID SIGNAL TRANSDUCTION HISTIDINE KINASE J"/>
    <property type="match status" value="1"/>
</dbReference>
<dbReference type="InterPro" id="IPR000014">
    <property type="entry name" value="PAS"/>
</dbReference>
<dbReference type="EC" id="2.7.13.3" evidence="3"/>
<dbReference type="CDD" id="cd17546">
    <property type="entry name" value="REC_hyHK_CKI1_RcsC-like"/>
    <property type="match status" value="1"/>
</dbReference>
<evidence type="ECO:0000259" key="17">
    <source>
        <dbReference type="PROSITE" id="PS50113"/>
    </source>
</evidence>
<dbReference type="GO" id="GO:0000155">
    <property type="term" value="F:phosphorelay sensor kinase activity"/>
    <property type="evidence" value="ECO:0007669"/>
    <property type="project" value="InterPro"/>
</dbReference>
<dbReference type="HOGENOM" id="CLU_258345_0_0_10"/>
<dbReference type="Gene3D" id="3.40.50.2300">
    <property type="match status" value="1"/>
</dbReference>
<evidence type="ECO:0000256" key="8">
    <source>
        <dbReference type="ARBA" id="ARBA00022840"/>
    </source>
</evidence>
<organism evidence="18 19">
    <name type="scientific">Solitalea canadensis (strain ATCC 29591 / DSM 3403 / JCM 21819 / LMG 8368 / NBRC 15130 / NCIMB 12057 / USAM 9D)</name>
    <name type="common">Flexibacter canadensis</name>
    <dbReference type="NCBI Taxonomy" id="929556"/>
    <lineage>
        <taxon>Bacteria</taxon>
        <taxon>Pseudomonadati</taxon>
        <taxon>Bacteroidota</taxon>
        <taxon>Sphingobacteriia</taxon>
        <taxon>Sphingobacteriales</taxon>
        <taxon>Sphingobacteriaceae</taxon>
        <taxon>Solitalea</taxon>
    </lineage>
</organism>
<feature type="domain" description="Response regulatory" evidence="15">
    <location>
        <begin position="1079"/>
        <end position="1197"/>
    </location>
</feature>